<proteinExistence type="predicted"/>
<name>A0A317SZS5_9PEZI</name>
<protein>
    <submittedName>
        <fullName evidence="1">Uncharacterized protein</fullName>
    </submittedName>
</protein>
<sequence length="193" mass="22074">MDSTLHSQQTQATNRQQGEQERVVSCDYFFVGNSGITWIKTRPTQPPDPSFDTTHHKRITHALLTHCGRSELIPTPTPDNIDSINALQDHENMESVKRIERNRLLYPDRLSDVEETVFMTARKKAVVPTHLRKHIAGLYHSVGGRNIDLVVDESDLNDRVGVGKLRLFRLGGDRPGQPRHRLDLWSNQVYPSY</sequence>
<evidence type="ECO:0000313" key="1">
    <source>
        <dbReference type="EMBL" id="PWW79912.1"/>
    </source>
</evidence>
<dbReference type="Proteomes" id="UP000246991">
    <property type="component" value="Unassembled WGS sequence"/>
</dbReference>
<keyword evidence="2" id="KW-1185">Reference proteome</keyword>
<dbReference type="OrthoDB" id="5400176at2759"/>
<organism evidence="1 2">
    <name type="scientific">Tuber magnatum</name>
    <name type="common">white Piedmont truffle</name>
    <dbReference type="NCBI Taxonomy" id="42249"/>
    <lineage>
        <taxon>Eukaryota</taxon>
        <taxon>Fungi</taxon>
        <taxon>Dikarya</taxon>
        <taxon>Ascomycota</taxon>
        <taxon>Pezizomycotina</taxon>
        <taxon>Pezizomycetes</taxon>
        <taxon>Pezizales</taxon>
        <taxon>Tuberaceae</taxon>
        <taxon>Tuber</taxon>
    </lineage>
</organism>
<dbReference type="EMBL" id="PYWC01000005">
    <property type="protein sequence ID" value="PWW79912.1"/>
    <property type="molecule type" value="Genomic_DNA"/>
</dbReference>
<gene>
    <name evidence="1" type="ORF">C7212DRAFT_307711</name>
</gene>
<reference evidence="1 2" key="1">
    <citation type="submission" date="2018-03" db="EMBL/GenBank/DDBJ databases">
        <title>Genomes of Pezizomycetes fungi and the evolution of truffles.</title>
        <authorList>
            <person name="Murat C."/>
            <person name="Payen T."/>
            <person name="Noel B."/>
            <person name="Kuo A."/>
            <person name="Martin F.M."/>
        </authorList>
    </citation>
    <scope>NUCLEOTIDE SEQUENCE [LARGE SCALE GENOMIC DNA]</scope>
    <source>
        <strain evidence="1">091103-1</strain>
    </source>
</reference>
<accession>A0A317SZS5</accession>
<dbReference type="AlphaFoldDB" id="A0A317SZS5"/>
<comment type="caution">
    <text evidence="1">The sequence shown here is derived from an EMBL/GenBank/DDBJ whole genome shotgun (WGS) entry which is preliminary data.</text>
</comment>
<evidence type="ECO:0000313" key="2">
    <source>
        <dbReference type="Proteomes" id="UP000246991"/>
    </source>
</evidence>